<name>M7N316_9BACT</name>
<sequence length="103" mass="10943">MHRVQGLAQILLPDNQGNVELRRALCNGNDIDPTAAQRTKELAGQAPGLFHVLAHGRHNAAAFLQLRGIQLAGEQLKFKFPFNGLPGGGNILRADGKGNAVLG</sequence>
<organism evidence="1 2">
    <name type="scientific">Cesiribacter andamanensis AMV16</name>
    <dbReference type="NCBI Taxonomy" id="1279009"/>
    <lineage>
        <taxon>Bacteria</taxon>
        <taxon>Pseudomonadati</taxon>
        <taxon>Bacteroidota</taxon>
        <taxon>Cytophagia</taxon>
        <taxon>Cytophagales</taxon>
        <taxon>Cesiribacteraceae</taxon>
        <taxon>Cesiribacter</taxon>
    </lineage>
</organism>
<proteinExistence type="predicted"/>
<protein>
    <submittedName>
        <fullName evidence="1">Uncharacterized protein</fullName>
    </submittedName>
</protein>
<gene>
    <name evidence="1" type="ORF">ADICEAN_03201</name>
</gene>
<accession>M7N316</accession>
<keyword evidence="2" id="KW-1185">Reference proteome</keyword>
<evidence type="ECO:0000313" key="2">
    <source>
        <dbReference type="Proteomes" id="UP000011910"/>
    </source>
</evidence>
<dbReference type="Proteomes" id="UP000011910">
    <property type="component" value="Unassembled WGS sequence"/>
</dbReference>
<evidence type="ECO:0000313" key="1">
    <source>
        <dbReference type="EMBL" id="EMR01682.1"/>
    </source>
</evidence>
<comment type="caution">
    <text evidence="1">The sequence shown here is derived from an EMBL/GenBank/DDBJ whole genome shotgun (WGS) entry which is preliminary data.</text>
</comment>
<reference evidence="1 2" key="1">
    <citation type="journal article" date="2013" name="Genome Announc.">
        <title>Draft Genome Sequence of Cesiribacter andamanensis Strain AMV16T, Isolated from a Soil Sample from a Mud Volcano in the Andaman Islands, India.</title>
        <authorList>
            <person name="Shivaji S."/>
            <person name="Ara S."/>
            <person name="Begum Z."/>
            <person name="Srinivas T.N."/>
            <person name="Singh A."/>
            <person name="Kumar Pinnaka A."/>
        </authorList>
    </citation>
    <scope>NUCLEOTIDE SEQUENCE [LARGE SCALE GENOMIC DNA]</scope>
    <source>
        <strain evidence="1 2">AMV16</strain>
    </source>
</reference>
<dbReference type="EMBL" id="AODQ01000097">
    <property type="protein sequence ID" value="EMR01682.1"/>
    <property type="molecule type" value="Genomic_DNA"/>
</dbReference>
<dbReference type="AlphaFoldDB" id="M7N316"/>